<keyword evidence="1" id="KW-0732">Signal</keyword>
<protein>
    <recommendedName>
        <fullName evidence="4">Ecp2 effector protein domain-containing protein</fullName>
    </recommendedName>
</protein>
<evidence type="ECO:0000256" key="1">
    <source>
        <dbReference type="SAM" id="SignalP"/>
    </source>
</evidence>
<evidence type="ECO:0000313" key="3">
    <source>
        <dbReference type="Proteomes" id="UP000717696"/>
    </source>
</evidence>
<comment type="caution">
    <text evidence="2">The sequence shown here is derived from an EMBL/GenBank/DDBJ whole genome shotgun (WGS) entry which is preliminary data.</text>
</comment>
<proteinExistence type="predicted"/>
<dbReference type="Proteomes" id="UP000717696">
    <property type="component" value="Unassembled WGS sequence"/>
</dbReference>
<dbReference type="AlphaFoldDB" id="A0A9P9F2M7"/>
<evidence type="ECO:0008006" key="4">
    <source>
        <dbReference type="Google" id="ProtNLM"/>
    </source>
</evidence>
<sequence length="190" mass="20264">MLVWATILLVAESLAAESALTEHCQDGSWGTRSRVQDAPGGRLLSWVGTQILVGDCVGRNGILKQGVEDLRHTAAGIGERRAACTGGKGQMVMDDTCGTLFANLHRTSTTSAYEVVHAWYEAGTYVAGYGFPGSCRSTISSDDIDGGALGHPFIAVGPSPEDALDLSAAFLWLNQIYSSHNQWNDRQTCT</sequence>
<organism evidence="2 3">
    <name type="scientific">Dactylonectria estremocensis</name>
    <dbReference type="NCBI Taxonomy" id="1079267"/>
    <lineage>
        <taxon>Eukaryota</taxon>
        <taxon>Fungi</taxon>
        <taxon>Dikarya</taxon>
        <taxon>Ascomycota</taxon>
        <taxon>Pezizomycotina</taxon>
        <taxon>Sordariomycetes</taxon>
        <taxon>Hypocreomycetidae</taxon>
        <taxon>Hypocreales</taxon>
        <taxon>Nectriaceae</taxon>
        <taxon>Dactylonectria</taxon>
    </lineage>
</organism>
<dbReference type="EMBL" id="JAGMUU010000005">
    <property type="protein sequence ID" value="KAH7152435.1"/>
    <property type="molecule type" value="Genomic_DNA"/>
</dbReference>
<keyword evidence="3" id="KW-1185">Reference proteome</keyword>
<gene>
    <name evidence="2" type="ORF">B0J13DRAFT_522725</name>
</gene>
<feature type="chain" id="PRO_5040375654" description="Ecp2 effector protein domain-containing protein" evidence="1">
    <location>
        <begin position="16"/>
        <end position="190"/>
    </location>
</feature>
<feature type="signal peptide" evidence="1">
    <location>
        <begin position="1"/>
        <end position="15"/>
    </location>
</feature>
<reference evidence="2" key="1">
    <citation type="journal article" date="2021" name="Nat. Commun.">
        <title>Genetic determinants of endophytism in the Arabidopsis root mycobiome.</title>
        <authorList>
            <person name="Mesny F."/>
            <person name="Miyauchi S."/>
            <person name="Thiergart T."/>
            <person name="Pickel B."/>
            <person name="Atanasova L."/>
            <person name="Karlsson M."/>
            <person name="Huettel B."/>
            <person name="Barry K.W."/>
            <person name="Haridas S."/>
            <person name="Chen C."/>
            <person name="Bauer D."/>
            <person name="Andreopoulos W."/>
            <person name="Pangilinan J."/>
            <person name="LaButti K."/>
            <person name="Riley R."/>
            <person name="Lipzen A."/>
            <person name="Clum A."/>
            <person name="Drula E."/>
            <person name="Henrissat B."/>
            <person name="Kohler A."/>
            <person name="Grigoriev I.V."/>
            <person name="Martin F.M."/>
            <person name="Hacquard S."/>
        </authorList>
    </citation>
    <scope>NUCLEOTIDE SEQUENCE</scope>
    <source>
        <strain evidence="2">MPI-CAGE-AT-0021</strain>
    </source>
</reference>
<evidence type="ECO:0000313" key="2">
    <source>
        <dbReference type="EMBL" id="KAH7152435.1"/>
    </source>
</evidence>
<name>A0A9P9F2M7_9HYPO</name>
<accession>A0A9P9F2M7</accession>